<accession>A0AA35XCM9</accession>
<feature type="non-terminal residue" evidence="1">
    <location>
        <position position="120"/>
    </location>
</feature>
<organism evidence="1 2">
    <name type="scientific">Geodia barretti</name>
    <name type="common">Barrett's horny sponge</name>
    <dbReference type="NCBI Taxonomy" id="519541"/>
    <lineage>
        <taxon>Eukaryota</taxon>
        <taxon>Metazoa</taxon>
        <taxon>Porifera</taxon>
        <taxon>Demospongiae</taxon>
        <taxon>Heteroscleromorpha</taxon>
        <taxon>Tetractinellida</taxon>
        <taxon>Astrophorina</taxon>
        <taxon>Geodiidae</taxon>
        <taxon>Geodia</taxon>
    </lineage>
</organism>
<sequence length="120" mass="13558">SSVSANDETPFTFLSLSQNFLGLDNKTISIPCFRILANFTTESLTVTLQQSNKEQMRDFITDDMKTDKIETVSFNCPQLGHLQVWHHVVVSMAKTLRQKSKVSLFMDGVPLGVQKVHLQQ</sequence>
<proteinExistence type="predicted"/>
<gene>
    <name evidence="1" type="ORF">GBAR_LOCUS25390</name>
</gene>
<reference evidence="1" key="1">
    <citation type="submission" date="2023-03" db="EMBL/GenBank/DDBJ databases">
        <authorList>
            <person name="Steffen K."/>
            <person name="Cardenas P."/>
        </authorList>
    </citation>
    <scope>NUCLEOTIDE SEQUENCE</scope>
</reference>
<name>A0AA35XCM9_GEOBA</name>
<feature type="non-terminal residue" evidence="1">
    <location>
        <position position="1"/>
    </location>
</feature>
<dbReference type="AlphaFoldDB" id="A0AA35XCM9"/>
<keyword evidence="2" id="KW-1185">Reference proteome</keyword>
<protein>
    <submittedName>
        <fullName evidence="1">Uncharacterized protein</fullName>
    </submittedName>
</protein>
<evidence type="ECO:0000313" key="2">
    <source>
        <dbReference type="Proteomes" id="UP001174909"/>
    </source>
</evidence>
<evidence type="ECO:0000313" key="1">
    <source>
        <dbReference type="EMBL" id="CAI8045927.1"/>
    </source>
</evidence>
<dbReference type="Proteomes" id="UP001174909">
    <property type="component" value="Unassembled WGS sequence"/>
</dbReference>
<comment type="caution">
    <text evidence="1">The sequence shown here is derived from an EMBL/GenBank/DDBJ whole genome shotgun (WGS) entry which is preliminary data.</text>
</comment>
<dbReference type="EMBL" id="CASHTH010003513">
    <property type="protein sequence ID" value="CAI8045927.1"/>
    <property type="molecule type" value="Genomic_DNA"/>
</dbReference>